<feature type="domain" description="C3H1-type" evidence="6">
    <location>
        <begin position="201"/>
        <end position="224"/>
    </location>
</feature>
<dbReference type="PANTHER" id="PTHR46156">
    <property type="entry name" value="CCCH ZINGC FINGER"/>
    <property type="match status" value="1"/>
</dbReference>
<feature type="zinc finger region" description="C3H1-type" evidence="4">
    <location>
        <begin position="225"/>
        <end position="253"/>
    </location>
</feature>
<feature type="domain" description="C3H1-type" evidence="6">
    <location>
        <begin position="174"/>
        <end position="197"/>
    </location>
</feature>
<feature type="compositionally biased region" description="Basic and acidic residues" evidence="5">
    <location>
        <begin position="361"/>
        <end position="377"/>
    </location>
</feature>
<feature type="region of interest" description="Disordered" evidence="5">
    <location>
        <begin position="67"/>
        <end position="100"/>
    </location>
</feature>
<evidence type="ECO:0000313" key="8">
    <source>
        <dbReference type="Proteomes" id="UP000886523"/>
    </source>
</evidence>
<feature type="zinc finger region" description="C3H1-type" evidence="4">
    <location>
        <begin position="201"/>
        <end position="224"/>
    </location>
</feature>
<organism evidence="7 8">
    <name type="scientific">Hydnum rufescens UP504</name>
    <dbReference type="NCBI Taxonomy" id="1448309"/>
    <lineage>
        <taxon>Eukaryota</taxon>
        <taxon>Fungi</taxon>
        <taxon>Dikarya</taxon>
        <taxon>Basidiomycota</taxon>
        <taxon>Agaricomycotina</taxon>
        <taxon>Agaricomycetes</taxon>
        <taxon>Cantharellales</taxon>
        <taxon>Hydnaceae</taxon>
        <taxon>Hydnum</taxon>
    </lineage>
</organism>
<feature type="domain" description="C3H1-type" evidence="6">
    <location>
        <begin position="254"/>
        <end position="282"/>
    </location>
</feature>
<dbReference type="InterPro" id="IPR036855">
    <property type="entry name" value="Znf_CCCH_sf"/>
</dbReference>
<dbReference type="PROSITE" id="PS50103">
    <property type="entry name" value="ZF_C3H1"/>
    <property type="match status" value="4"/>
</dbReference>
<dbReference type="PANTHER" id="PTHR46156:SF1">
    <property type="entry name" value="ZINC FINGER CCCH DOMAIN-CONTAINING PROTEIN 3"/>
    <property type="match status" value="1"/>
</dbReference>
<feature type="region of interest" description="Disordered" evidence="5">
    <location>
        <begin position="318"/>
        <end position="377"/>
    </location>
</feature>
<evidence type="ECO:0000313" key="7">
    <source>
        <dbReference type="EMBL" id="KAF9512675.1"/>
    </source>
</evidence>
<comment type="caution">
    <text evidence="7">The sequence shown here is derived from an EMBL/GenBank/DDBJ whole genome shotgun (WGS) entry which is preliminary data.</text>
</comment>
<sequence>MPSDAQLLEEISRLQTAISRKTQHATSSYPKSDTRPPTAAPYRMPTHDVVIDGVTFQASGKSLIRKTVTSSSPQVSNTPVLRPIPSNSFASTSTATPPEMNMIRTKKGSLIAANRIRKLHQVSTSRGNLGATRMHYRGASKRGRGGPTRPNLVFRHPNNGGTRIKRFPISVDKPCRHFTTRGVCNNGLNCRYKHNPDHVAICPRFLNDECPNSAETCLLSHVPTPERVPLCVHFANGGRCRNGSSCKYPHVRMGPKDGVCRDFAVLGFCPQGLDCAHQHVRECPDFAATGTCPTKGCKLPHVIRARHKRIDATAIVPESASANPAGQSVANGDEFISLTFDESSEDDEDDSGENSEDEEGGDSRSEASKGETETMDF</sequence>
<evidence type="ECO:0000256" key="3">
    <source>
        <dbReference type="ARBA" id="ARBA00022833"/>
    </source>
</evidence>
<reference evidence="7" key="1">
    <citation type="journal article" date="2020" name="Nat. Commun.">
        <title>Large-scale genome sequencing of mycorrhizal fungi provides insights into the early evolution of symbiotic traits.</title>
        <authorList>
            <person name="Miyauchi S."/>
            <person name="Kiss E."/>
            <person name="Kuo A."/>
            <person name="Drula E."/>
            <person name="Kohler A."/>
            <person name="Sanchez-Garcia M."/>
            <person name="Morin E."/>
            <person name="Andreopoulos B."/>
            <person name="Barry K.W."/>
            <person name="Bonito G."/>
            <person name="Buee M."/>
            <person name="Carver A."/>
            <person name="Chen C."/>
            <person name="Cichocki N."/>
            <person name="Clum A."/>
            <person name="Culley D."/>
            <person name="Crous P.W."/>
            <person name="Fauchery L."/>
            <person name="Girlanda M."/>
            <person name="Hayes R.D."/>
            <person name="Keri Z."/>
            <person name="LaButti K."/>
            <person name="Lipzen A."/>
            <person name="Lombard V."/>
            <person name="Magnuson J."/>
            <person name="Maillard F."/>
            <person name="Murat C."/>
            <person name="Nolan M."/>
            <person name="Ohm R.A."/>
            <person name="Pangilinan J."/>
            <person name="Pereira M.F."/>
            <person name="Perotto S."/>
            <person name="Peter M."/>
            <person name="Pfister S."/>
            <person name="Riley R."/>
            <person name="Sitrit Y."/>
            <person name="Stielow J.B."/>
            <person name="Szollosi G."/>
            <person name="Zifcakova L."/>
            <person name="Stursova M."/>
            <person name="Spatafora J.W."/>
            <person name="Tedersoo L."/>
            <person name="Vaario L.M."/>
            <person name="Yamada A."/>
            <person name="Yan M."/>
            <person name="Wang P."/>
            <person name="Xu J."/>
            <person name="Bruns T."/>
            <person name="Baldrian P."/>
            <person name="Vilgalys R."/>
            <person name="Dunand C."/>
            <person name="Henrissat B."/>
            <person name="Grigoriev I.V."/>
            <person name="Hibbett D."/>
            <person name="Nagy L.G."/>
            <person name="Martin F.M."/>
        </authorList>
    </citation>
    <scope>NUCLEOTIDE SEQUENCE</scope>
    <source>
        <strain evidence="7">UP504</strain>
    </source>
</reference>
<feature type="region of interest" description="Disordered" evidence="5">
    <location>
        <begin position="18"/>
        <end position="44"/>
    </location>
</feature>
<feature type="zinc finger region" description="C3H1-type" evidence="4">
    <location>
        <begin position="174"/>
        <end position="197"/>
    </location>
</feature>
<dbReference type="OrthoDB" id="410307at2759"/>
<evidence type="ECO:0000256" key="1">
    <source>
        <dbReference type="ARBA" id="ARBA00022723"/>
    </source>
</evidence>
<feature type="compositionally biased region" description="Polar residues" evidence="5">
    <location>
        <begin position="67"/>
        <end position="96"/>
    </location>
</feature>
<feature type="compositionally biased region" description="Polar residues" evidence="5">
    <location>
        <begin position="320"/>
        <end position="330"/>
    </location>
</feature>
<feature type="compositionally biased region" description="Acidic residues" evidence="5">
    <location>
        <begin position="342"/>
        <end position="360"/>
    </location>
</feature>
<keyword evidence="3 4" id="KW-0862">Zinc</keyword>
<proteinExistence type="predicted"/>
<keyword evidence="2 4" id="KW-0863">Zinc-finger</keyword>
<evidence type="ECO:0000259" key="6">
    <source>
        <dbReference type="PROSITE" id="PS50103"/>
    </source>
</evidence>
<feature type="region of interest" description="Disordered" evidence="5">
    <location>
        <begin position="137"/>
        <end position="160"/>
    </location>
</feature>
<gene>
    <name evidence="7" type="ORF">BS47DRAFT_1330164</name>
</gene>
<name>A0A9P6AVG3_9AGAM</name>
<dbReference type="Proteomes" id="UP000886523">
    <property type="component" value="Unassembled WGS sequence"/>
</dbReference>
<protein>
    <recommendedName>
        <fullName evidence="6">C3H1-type domain-containing protein</fullName>
    </recommendedName>
</protein>
<dbReference type="GO" id="GO:0005634">
    <property type="term" value="C:nucleus"/>
    <property type="evidence" value="ECO:0007669"/>
    <property type="project" value="TreeGrafter"/>
</dbReference>
<dbReference type="InterPro" id="IPR000571">
    <property type="entry name" value="Znf_CCCH"/>
</dbReference>
<dbReference type="SUPFAM" id="SSF90229">
    <property type="entry name" value="CCCH zinc finger"/>
    <property type="match status" value="3"/>
</dbReference>
<evidence type="ECO:0000256" key="4">
    <source>
        <dbReference type="PROSITE-ProRule" id="PRU00723"/>
    </source>
</evidence>
<dbReference type="Gene3D" id="4.10.1000.10">
    <property type="entry name" value="Zinc finger, CCCH-type"/>
    <property type="match status" value="2"/>
</dbReference>
<accession>A0A9P6AVG3</accession>
<feature type="compositionally biased region" description="Polar residues" evidence="5">
    <location>
        <begin position="18"/>
        <end position="31"/>
    </location>
</feature>
<keyword evidence="1 4" id="KW-0479">Metal-binding</keyword>
<feature type="domain" description="C3H1-type" evidence="6">
    <location>
        <begin position="225"/>
        <end position="253"/>
    </location>
</feature>
<dbReference type="GO" id="GO:0008270">
    <property type="term" value="F:zinc ion binding"/>
    <property type="evidence" value="ECO:0007669"/>
    <property type="project" value="UniProtKB-KW"/>
</dbReference>
<dbReference type="SMART" id="SM00356">
    <property type="entry name" value="ZnF_C3H1"/>
    <property type="match status" value="4"/>
</dbReference>
<evidence type="ECO:0000256" key="2">
    <source>
        <dbReference type="ARBA" id="ARBA00022771"/>
    </source>
</evidence>
<dbReference type="Pfam" id="PF00642">
    <property type="entry name" value="zf-CCCH"/>
    <property type="match status" value="2"/>
</dbReference>
<dbReference type="AlphaFoldDB" id="A0A9P6AVG3"/>
<evidence type="ECO:0000256" key="5">
    <source>
        <dbReference type="SAM" id="MobiDB-lite"/>
    </source>
</evidence>
<feature type="zinc finger region" description="C3H1-type" evidence="4">
    <location>
        <begin position="254"/>
        <end position="282"/>
    </location>
</feature>
<keyword evidence="8" id="KW-1185">Reference proteome</keyword>
<dbReference type="EMBL" id="MU128983">
    <property type="protein sequence ID" value="KAF9512675.1"/>
    <property type="molecule type" value="Genomic_DNA"/>
</dbReference>